<dbReference type="InterPro" id="IPR011453">
    <property type="entry name" value="DUF1559"/>
</dbReference>
<dbReference type="Proteomes" id="UP000319852">
    <property type="component" value="Chromosome"/>
</dbReference>
<dbReference type="InterPro" id="IPR045584">
    <property type="entry name" value="Pilin-like"/>
</dbReference>
<dbReference type="Pfam" id="PF07596">
    <property type="entry name" value="SBP_bac_10"/>
    <property type="match status" value="1"/>
</dbReference>
<feature type="domain" description="DUF1559" evidence="2">
    <location>
        <begin position="65"/>
        <end position="333"/>
    </location>
</feature>
<dbReference type="SUPFAM" id="SSF54523">
    <property type="entry name" value="Pili subunits"/>
    <property type="match status" value="1"/>
</dbReference>
<dbReference type="AlphaFoldDB" id="A0A517MW17"/>
<dbReference type="NCBIfam" id="TIGR04294">
    <property type="entry name" value="pre_pil_HX9DG"/>
    <property type="match status" value="1"/>
</dbReference>
<dbReference type="NCBIfam" id="TIGR02532">
    <property type="entry name" value="IV_pilin_GFxxxE"/>
    <property type="match status" value="1"/>
</dbReference>
<dbReference type="PROSITE" id="PS00409">
    <property type="entry name" value="PROKAR_NTER_METHYL"/>
    <property type="match status" value="1"/>
</dbReference>
<dbReference type="Pfam" id="PF07963">
    <property type="entry name" value="N_methyl"/>
    <property type="match status" value="1"/>
</dbReference>
<dbReference type="Gene3D" id="3.30.700.10">
    <property type="entry name" value="Glycoprotein, Type 4 Pilin"/>
    <property type="match status" value="1"/>
</dbReference>
<dbReference type="InterPro" id="IPR012902">
    <property type="entry name" value="N_methyl_site"/>
</dbReference>
<dbReference type="InterPro" id="IPR027558">
    <property type="entry name" value="Pre_pil_HX9DG_C"/>
</dbReference>
<name>A0A517MW17_9BACT</name>
<dbReference type="KEGG" id="amob:HG15A2_23650"/>
<accession>A0A517MW17</accession>
<evidence type="ECO:0000256" key="1">
    <source>
        <dbReference type="SAM" id="Phobius"/>
    </source>
</evidence>
<evidence type="ECO:0000313" key="4">
    <source>
        <dbReference type="Proteomes" id="UP000319852"/>
    </source>
</evidence>
<reference evidence="3 4" key="1">
    <citation type="submission" date="2019-02" db="EMBL/GenBank/DDBJ databases">
        <title>Deep-cultivation of Planctomycetes and their phenomic and genomic characterization uncovers novel biology.</title>
        <authorList>
            <person name="Wiegand S."/>
            <person name="Jogler M."/>
            <person name="Boedeker C."/>
            <person name="Pinto D."/>
            <person name="Vollmers J."/>
            <person name="Rivas-Marin E."/>
            <person name="Kohn T."/>
            <person name="Peeters S.H."/>
            <person name="Heuer A."/>
            <person name="Rast P."/>
            <person name="Oberbeckmann S."/>
            <person name="Bunk B."/>
            <person name="Jeske O."/>
            <person name="Meyerdierks A."/>
            <person name="Storesund J.E."/>
            <person name="Kallscheuer N."/>
            <person name="Luecker S."/>
            <person name="Lage O.M."/>
            <person name="Pohl T."/>
            <person name="Merkel B.J."/>
            <person name="Hornburger P."/>
            <person name="Mueller R.-W."/>
            <person name="Bruemmer F."/>
            <person name="Labrenz M."/>
            <person name="Spormann A.M."/>
            <person name="Op den Camp H."/>
            <person name="Overmann J."/>
            <person name="Amann R."/>
            <person name="Jetten M.S.M."/>
            <person name="Mascher T."/>
            <person name="Medema M.H."/>
            <person name="Devos D.P."/>
            <person name="Kaster A.-K."/>
            <person name="Ovreas L."/>
            <person name="Rohde M."/>
            <person name="Galperin M.Y."/>
            <person name="Jogler C."/>
        </authorList>
    </citation>
    <scope>NUCLEOTIDE SEQUENCE [LARGE SCALE GENOMIC DNA]</scope>
    <source>
        <strain evidence="3 4">HG15A2</strain>
    </source>
</reference>
<sequence>MGRSSCIESRQDHARFASALESMITTDCRQSPRGRTRSTGFTLVELLVVIAIIGVLVGLLLPAVQAAREAARRSQCQNNLRQIDLALLNYESAQTTLPAGGTSENGLAWTVFVTPYFEQGVLHEGFDYSASAGSYTGSGKNALAINRLDVFLCPSQPISRSILSQISLGGSQTEVVNGEDPYTTHYIGVMGPKGRNDFATEFLNYEYEGSFWGADGGAATQGVLGKDRYVKLSKITDGTSNTFAVGEISWSEWTRYRSWMRGATLGSGSSVGAYMGSSKNLYTVINEPAEQDSAGNWLVAGGFNDGGFGSEHPGGTHFAICDGSSRFISEATELSVLKALASMNGSEVAALE</sequence>
<evidence type="ECO:0000259" key="2">
    <source>
        <dbReference type="Pfam" id="PF07596"/>
    </source>
</evidence>
<proteinExistence type="predicted"/>
<gene>
    <name evidence="3" type="ORF">HG15A2_23650</name>
</gene>
<keyword evidence="4" id="KW-1185">Reference proteome</keyword>
<dbReference type="PANTHER" id="PTHR30093">
    <property type="entry name" value="GENERAL SECRETION PATHWAY PROTEIN G"/>
    <property type="match status" value="1"/>
</dbReference>
<dbReference type="EMBL" id="CP036263">
    <property type="protein sequence ID" value="QDS99075.1"/>
    <property type="molecule type" value="Genomic_DNA"/>
</dbReference>
<keyword evidence="1" id="KW-0472">Membrane</keyword>
<feature type="transmembrane region" description="Helical" evidence="1">
    <location>
        <begin position="43"/>
        <end position="64"/>
    </location>
</feature>
<dbReference type="PANTHER" id="PTHR30093:SF2">
    <property type="entry name" value="TYPE II SECRETION SYSTEM PROTEIN H"/>
    <property type="match status" value="1"/>
</dbReference>
<keyword evidence="1" id="KW-1133">Transmembrane helix</keyword>
<evidence type="ECO:0000313" key="3">
    <source>
        <dbReference type="EMBL" id="QDS99075.1"/>
    </source>
</evidence>
<organism evidence="3 4">
    <name type="scientific">Adhaeretor mobilis</name>
    <dbReference type="NCBI Taxonomy" id="1930276"/>
    <lineage>
        <taxon>Bacteria</taxon>
        <taxon>Pseudomonadati</taxon>
        <taxon>Planctomycetota</taxon>
        <taxon>Planctomycetia</taxon>
        <taxon>Pirellulales</taxon>
        <taxon>Lacipirellulaceae</taxon>
        <taxon>Adhaeretor</taxon>
    </lineage>
</organism>
<protein>
    <recommendedName>
        <fullName evidence="2">DUF1559 domain-containing protein</fullName>
    </recommendedName>
</protein>
<dbReference type="OrthoDB" id="255848at2"/>
<keyword evidence="1" id="KW-0812">Transmembrane</keyword>